<dbReference type="Proteomes" id="UP001363151">
    <property type="component" value="Unassembled WGS sequence"/>
</dbReference>
<name>A0ABR1FN96_AURAN</name>
<dbReference type="SUPFAM" id="SSF48452">
    <property type="entry name" value="TPR-like"/>
    <property type="match status" value="1"/>
</dbReference>
<comment type="caution">
    <text evidence="1">The sequence shown here is derived from an EMBL/GenBank/DDBJ whole genome shotgun (WGS) entry which is preliminary data.</text>
</comment>
<reference evidence="1 2" key="1">
    <citation type="submission" date="2024-03" db="EMBL/GenBank/DDBJ databases">
        <title>Aureococcus anophagefferens CCMP1851 and Kratosvirus quantuckense: Draft genome of a second virus-susceptible host strain in the model system.</title>
        <authorList>
            <person name="Chase E."/>
            <person name="Truchon A.R."/>
            <person name="Schepens W."/>
            <person name="Wilhelm S.W."/>
        </authorList>
    </citation>
    <scope>NUCLEOTIDE SEQUENCE [LARGE SCALE GENOMIC DNA]</scope>
    <source>
        <strain evidence="1 2">CCMP1851</strain>
    </source>
</reference>
<evidence type="ECO:0000313" key="2">
    <source>
        <dbReference type="Proteomes" id="UP001363151"/>
    </source>
</evidence>
<protein>
    <recommendedName>
        <fullName evidence="3">DUF924-domain-containing protein</fullName>
    </recommendedName>
</protein>
<dbReference type="EMBL" id="JBBJCI010000353">
    <property type="protein sequence ID" value="KAK7233990.1"/>
    <property type="molecule type" value="Genomic_DNA"/>
</dbReference>
<dbReference type="InterPro" id="IPR010323">
    <property type="entry name" value="DUF924"/>
</dbReference>
<dbReference type="Pfam" id="PF06041">
    <property type="entry name" value="DUF924"/>
    <property type="match status" value="1"/>
</dbReference>
<dbReference type="InterPro" id="IPR011990">
    <property type="entry name" value="TPR-like_helical_dom_sf"/>
</dbReference>
<accession>A0ABR1FN96</accession>
<sequence length="192" mass="21890">MLRVALQRAWRPTAGALAGYDKRWGDRDSAWFKQFESSARSWEAAYEATASSPAPIDETSDALSALEVVLRLDQIPRTLYPKTRRAYERDDLAVGAARDAVRLGKDLELEPDLRVWMYMPFLHSERLDDQETCVRKMDEVARAHPPAAPFHAAALAHHRAVERFGRLPERNRVLGRDSTKEEEAWLKVHPTA</sequence>
<dbReference type="Gene3D" id="1.25.40.10">
    <property type="entry name" value="Tetratricopeptide repeat domain"/>
    <property type="match status" value="1"/>
</dbReference>
<keyword evidence="2" id="KW-1185">Reference proteome</keyword>
<gene>
    <name evidence="1" type="ORF">SO694_00102066</name>
</gene>
<organism evidence="1 2">
    <name type="scientific">Aureococcus anophagefferens</name>
    <name type="common">Harmful bloom alga</name>
    <dbReference type="NCBI Taxonomy" id="44056"/>
    <lineage>
        <taxon>Eukaryota</taxon>
        <taxon>Sar</taxon>
        <taxon>Stramenopiles</taxon>
        <taxon>Ochrophyta</taxon>
        <taxon>Pelagophyceae</taxon>
        <taxon>Pelagomonadales</taxon>
        <taxon>Pelagomonadaceae</taxon>
        <taxon>Aureococcus</taxon>
    </lineage>
</organism>
<evidence type="ECO:0008006" key="3">
    <source>
        <dbReference type="Google" id="ProtNLM"/>
    </source>
</evidence>
<proteinExistence type="predicted"/>
<evidence type="ECO:0000313" key="1">
    <source>
        <dbReference type="EMBL" id="KAK7233990.1"/>
    </source>
</evidence>